<name>A0A5J4WDS6_9EUKA</name>
<proteinExistence type="predicted"/>
<accession>A0A5J4WDS6</accession>
<dbReference type="EMBL" id="SNRW01002326">
    <property type="protein sequence ID" value="KAA6393144.1"/>
    <property type="molecule type" value="Genomic_DNA"/>
</dbReference>
<organism evidence="1 2">
    <name type="scientific">Streblomastix strix</name>
    <dbReference type="NCBI Taxonomy" id="222440"/>
    <lineage>
        <taxon>Eukaryota</taxon>
        <taxon>Metamonada</taxon>
        <taxon>Preaxostyla</taxon>
        <taxon>Oxymonadida</taxon>
        <taxon>Streblomastigidae</taxon>
        <taxon>Streblomastix</taxon>
    </lineage>
</organism>
<gene>
    <name evidence="1" type="ORF">EZS28_011327</name>
</gene>
<dbReference type="Proteomes" id="UP000324800">
    <property type="component" value="Unassembled WGS sequence"/>
</dbReference>
<dbReference type="AlphaFoldDB" id="A0A5J4WDS6"/>
<reference evidence="1 2" key="1">
    <citation type="submission" date="2019-03" db="EMBL/GenBank/DDBJ databases">
        <title>Single cell metagenomics reveals metabolic interactions within the superorganism composed of flagellate Streblomastix strix and complex community of Bacteroidetes bacteria on its surface.</title>
        <authorList>
            <person name="Treitli S.C."/>
            <person name="Kolisko M."/>
            <person name="Husnik F."/>
            <person name="Keeling P."/>
            <person name="Hampl V."/>
        </authorList>
    </citation>
    <scope>NUCLEOTIDE SEQUENCE [LARGE SCALE GENOMIC DNA]</scope>
    <source>
        <strain evidence="1">ST1C</strain>
    </source>
</reference>
<sequence length="343" mass="39465">MNLQQKTFTTPLATTMRQIFQEAIQMGLMLHAEYIKEVNSRQAEALNRLELAGYYQKIIKYLTTALLQLGLTLHEDMIATQKKCKERNILLSNAGRCSNRHRRTSCCLVEQGNTYQPTTNINEHNYSETSHSKQLYISGDSNRLAESMVKSTNAKHGIGLDYSRQFQTNIQTSPLNEAQENKITSRKGNKIRDQNWRGDIIFNQLSIAKAQEIEEQESQIKEMGTNLWRTRRAALSYLTVYFKSTNKNASSLHKRNVVQDARRVLDGMQKMGKSNQQMSVIKGRECSFFVLLIKCKDFIKSPLISSFMKPIVSGIINKPRYSKAWNINKLFDFESLKSNEKTQ</sequence>
<dbReference type="OrthoDB" id="10064489at2759"/>
<evidence type="ECO:0000313" key="2">
    <source>
        <dbReference type="Proteomes" id="UP000324800"/>
    </source>
</evidence>
<comment type="caution">
    <text evidence="1">The sequence shown here is derived from an EMBL/GenBank/DDBJ whole genome shotgun (WGS) entry which is preliminary data.</text>
</comment>
<evidence type="ECO:0000313" key="1">
    <source>
        <dbReference type="EMBL" id="KAA6393144.1"/>
    </source>
</evidence>
<protein>
    <submittedName>
        <fullName evidence="1">Uncharacterized protein</fullName>
    </submittedName>
</protein>